<keyword evidence="1" id="KW-0813">Transport</keyword>
<dbReference type="EMBL" id="LWCA01000044">
    <property type="protein sequence ID" value="OAF71519.1"/>
    <property type="molecule type" value="Genomic_DNA"/>
</dbReference>
<evidence type="ECO:0000313" key="7">
    <source>
        <dbReference type="Proteomes" id="UP000078046"/>
    </source>
</evidence>
<sequence>MYSIEEEEYDLLSDSKYRMYTSYIDKALKNFEYSSEWADLISAISKIKKIIASYGQYSESIPKLSIIAKRLGQCLHPGLPSGVHLKCLETYELIFSQIKPEILSENLFIFASGLFPVMSYAALNVKSYLLGIYERYFLNLQKSLQQAFPGLLVGLLGGLEEGSQHNKRVLELIEKFCNCVGKRFFYDKLWLCVSNNASIRYNALLYVLAHYNRRLSMDDQIDIMGYYMHNFVSSICYCFSDSNILAQRNAIEFVMNAIPIHSHILLHSDMTKLMASAIKILLRRDISLNRRIFSWFLANSRSEKTSDQTNYFVHNSRDMLVDALTEHMHSCYTLFDLIYERNLGVDEFKKIENQNDFNNSILKCVQLDPKMIDKTLVAFRILSVLINNTIIKDNIMHFMFLRLLEFTFDWVYLNSLFHIDSRCLTFNKLYYKHKYISVETTHSGDWNSSNDSLELNYKENILSEHYKNGRKYISFNKNFQELIDEDGRLKSNLNMTLVCLYCDVWSIDEYKYEFERKDLNGLIRTKKYKTFDEFLIKSNDVSKVLINNFKLILTSVQPKSMIDILINRFNIIMEGLNSCIVSDDEMSFTSSNTINSFSVQHCDDKELVSYLQLNRYCNAIRFLIRMVIQENESNISDNLLCYYMKHTLVMANKCIDKLVVTNIVNLNFLWIAILQKIDCKMDDCNITSSSSLMQFRNLYIKFARNVLSSILKVDANKTRTITQLINQFTGTCYSGEYINDPVTYDVRMVLGTITTLLFDVIFRFFNDDTYINNDDEKGEIIVQEIAKLWTLFLTVSIVHTNPIVYIWSIETLLDFGKFLYNERRDKCLPEKIITLIKDEFDVIFDTNYFSTILKRLWDLLGNTNDVNIVLTIYNVDSINNFKLMDTIILNHLKSELFEDRIQACQIFVNFWNIFLQISEYNENLNIIFITQSIQYMVNILSDVDDVCFSVVESWVLECFRENKISFIIDNLLLVLLNDSTKRYSIFCEEGSEQFKKCFLVDVTKSHLENKSKCQNVEKPFNKDDNEMEKNPIESKIDTPIINTPLAEPENETSPDNIVDMFEFKTFDAYLQNINSIDSGFSEMFFSAPIKKRYLSYLNLDRVACMYNHLLFYYKTPELQNLSKSLKCLESFFDLDAILIVNKFATCPFFDLSEGSTKVLCPILESMISHKCSIILSIFKDISKYSIPSSNTIDSDKITSLNNHICSNLTKLNTHMNYLDILLQTLINFLRSFPREKNLNGFTYENEQFKVRICKILLKIFQGMFTLISNNDNFYPQYYYDILTRNDTQKLLISVYGFYLFQLTNILKNDYKSSNSCILNCKTILKYLVFMFNIFIKIEHYYFNNNPCDEASSEKSGDSKKDISAGVGESLSSYLDCPNMSCLYVIVPIITSKIFVASLLRTFEYFELFSLQVCILDTIIDCLPYFNKQLGSLCTTFLVCIFKNINNHVSKLDEKKIWIISILLKYVKSIFNFFMTESVKFNGNDFQMKNIISYKNYITKFNILKCKETKKVHIINARKQVFKILPSIIFSLVNLWNIYNTNLFKEIQSIYMDYDFFIFIVLIKGSGKLFTLDD</sequence>
<reference evidence="6 7" key="1">
    <citation type="submission" date="2016-04" db="EMBL/GenBank/DDBJ databases">
        <title>The genome of Intoshia linei affirms orthonectids as highly simplified spiralians.</title>
        <authorList>
            <person name="Mikhailov K.V."/>
            <person name="Slusarev G.S."/>
            <person name="Nikitin M.A."/>
            <person name="Logacheva M.D."/>
            <person name="Penin A."/>
            <person name="Aleoshin V."/>
            <person name="Panchin Y.V."/>
        </authorList>
    </citation>
    <scope>NUCLEOTIDE SEQUENCE [LARGE SCALE GENOMIC DNA]</scope>
    <source>
        <strain evidence="6">Intl2013</strain>
        <tissue evidence="6">Whole animal</tissue>
    </source>
</reference>
<comment type="caution">
    <text evidence="6">The sequence shown here is derived from an EMBL/GenBank/DDBJ whole genome shotgun (WGS) entry which is preliminary data.</text>
</comment>
<dbReference type="InterPro" id="IPR040314">
    <property type="entry name" value="DOP1"/>
</dbReference>
<accession>A0A177BB26</accession>
<name>A0A177BB26_9BILA</name>
<dbReference type="OrthoDB" id="297643at2759"/>
<dbReference type="PANTHER" id="PTHR14042">
    <property type="entry name" value="DOPEY-RELATED"/>
    <property type="match status" value="1"/>
</dbReference>
<keyword evidence="7" id="KW-1185">Reference proteome</keyword>
<feature type="domain" description="DOP1-like TPR" evidence="5">
    <location>
        <begin position="1105"/>
        <end position="1452"/>
    </location>
</feature>
<dbReference type="PANTHER" id="PTHR14042:SF24">
    <property type="entry name" value="PROTEIN DOPEY-1 HOMOLOG"/>
    <property type="match status" value="1"/>
</dbReference>
<evidence type="ECO:0000259" key="5">
    <source>
        <dbReference type="Pfam" id="PF24601"/>
    </source>
</evidence>
<comment type="similarity">
    <text evidence="3">Belongs to the DOP1 family.</text>
</comment>
<feature type="domain" description="DOP1 N-terminal" evidence="4">
    <location>
        <begin position="14"/>
        <end position="299"/>
    </location>
</feature>
<dbReference type="GO" id="GO:0005829">
    <property type="term" value="C:cytosol"/>
    <property type="evidence" value="ECO:0007669"/>
    <property type="project" value="GOC"/>
</dbReference>
<dbReference type="GO" id="GO:0015031">
    <property type="term" value="P:protein transport"/>
    <property type="evidence" value="ECO:0007669"/>
    <property type="project" value="UniProtKB-KW"/>
</dbReference>
<dbReference type="GO" id="GO:0005768">
    <property type="term" value="C:endosome"/>
    <property type="evidence" value="ECO:0007669"/>
    <property type="project" value="TreeGrafter"/>
</dbReference>
<protein>
    <submittedName>
        <fullName evidence="6">Uncharacterized protein</fullName>
    </submittedName>
</protein>
<dbReference type="GO" id="GO:0005802">
    <property type="term" value="C:trans-Golgi network"/>
    <property type="evidence" value="ECO:0007669"/>
    <property type="project" value="TreeGrafter"/>
</dbReference>
<evidence type="ECO:0000256" key="1">
    <source>
        <dbReference type="ARBA" id="ARBA00022448"/>
    </source>
</evidence>
<evidence type="ECO:0000313" key="6">
    <source>
        <dbReference type="EMBL" id="OAF71519.1"/>
    </source>
</evidence>
<proteinExistence type="inferred from homology"/>
<dbReference type="Proteomes" id="UP000078046">
    <property type="component" value="Unassembled WGS sequence"/>
</dbReference>
<dbReference type="Pfam" id="PF04118">
    <property type="entry name" value="Dopey_N"/>
    <property type="match status" value="1"/>
</dbReference>
<evidence type="ECO:0000256" key="2">
    <source>
        <dbReference type="ARBA" id="ARBA00022927"/>
    </source>
</evidence>
<dbReference type="InterPro" id="IPR056459">
    <property type="entry name" value="TPR_DOP1"/>
</dbReference>
<dbReference type="GO" id="GO:0006895">
    <property type="term" value="P:Golgi to endosome transport"/>
    <property type="evidence" value="ECO:0007669"/>
    <property type="project" value="InterPro"/>
</dbReference>
<keyword evidence="2" id="KW-0653">Protein transport</keyword>
<organism evidence="6 7">
    <name type="scientific">Intoshia linei</name>
    <dbReference type="NCBI Taxonomy" id="1819745"/>
    <lineage>
        <taxon>Eukaryota</taxon>
        <taxon>Metazoa</taxon>
        <taxon>Spiralia</taxon>
        <taxon>Lophotrochozoa</taxon>
        <taxon>Mesozoa</taxon>
        <taxon>Orthonectida</taxon>
        <taxon>Rhopaluridae</taxon>
        <taxon>Intoshia</taxon>
    </lineage>
</organism>
<dbReference type="Pfam" id="PF24601">
    <property type="entry name" value="TPR_DOP1"/>
    <property type="match status" value="1"/>
</dbReference>
<evidence type="ECO:0000259" key="4">
    <source>
        <dbReference type="Pfam" id="PF04118"/>
    </source>
</evidence>
<dbReference type="InterPro" id="IPR007249">
    <property type="entry name" value="DOP1_N"/>
</dbReference>
<gene>
    <name evidence="6" type="ORF">A3Q56_00724</name>
</gene>
<evidence type="ECO:0000256" key="3">
    <source>
        <dbReference type="ARBA" id="ARBA00046326"/>
    </source>
</evidence>